<dbReference type="Pfam" id="PF01934">
    <property type="entry name" value="HepT-like"/>
    <property type="match status" value="1"/>
</dbReference>
<dbReference type="GO" id="GO:0000166">
    <property type="term" value="F:nucleotide binding"/>
    <property type="evidence" value="ECO:0007669"/>
    <property type="project" value="UniProtKB-KW"/>
</dbReference>
<comment type="caution">
    <text evidence="6">The sequence shown here is derived from an EMBL/GenBank/DDBJ whole genome shotgun (WGS) entry which is preliminary data.</text>
</comment>
<keyword evidence="1" id="KW-0597">Phosphoprotein</keyword>
<evidence type="ECO:0000256" key="2">
    <source>
        <dbReference type="ARBA" id="ARBA00022649"/>
    </source>
</evidence>
<dbReference type="HOGENOM" id="CLU_142825_3_0_0"/>
<gene>
    <name evidence="6" type="ORF">OSCT_1203</name>
</gene>
<keyword evidence="3" id="KW-0540">Nuclease</keyword>
<protein>
    <recommendedName>
        <fullName evidence="8">Nucleotidyltransferase</fullName>
    </recommendedName>
</protein>
<dbReference type="PANTHER" id="PTHR34139:SF1">
    <property type="entry name" value="RNASE MJ1380-RELATED"/>
    <property type="match status" value="1"/>
</dbReference>
<dbReference type="EMBL" id="ADVR01000033">
    <property type="protein sequence ID" value="EFO80972.1"/>
    <property type="molecule type" value="Genomic_DNA"/>
</dbReference>
<dbReference type="eggNOG" id="COG2361">
    <property type="taxonomic scope" value="Bacteria"/>
</dbReference>
<dbReference type="STRING" id="765420.OSCT_1203"/>
<reference evidence="6 7" key="1">
    <citation type="journal article" date="2011" name="J. Bacteriol.">
        <title>Draft genome sequence of the anoxygenic filamentous phototrophic bacterium Oscillochloris trichoides subsp. DG-6.</title>
        <authorList>
            <person name="Kuznetsov B.B."/>
            <person name="Ivanovsky R.N."/>
            <person name="Keppen O.I."/>
            <person name="Sukhacheva M.V."/>
            <person name="Bumazhkin B.K."/>
            <person name="Patutina E.O."/>
            <person name="Beletsky A.V."/>
            <person name="Mardanov A.V."/>
            <person name="Baslerov R.V."/>
            <person name="Panteleeva A.N."/>
            <person name="Kolganova T.V."/>
            <person name="Ravin N.V."/>
            <person name="Skryabin K.G."/>
        </authorList>
    </citation>
    <scope>NUCLEOTIDE SEQUENCE [LARGE SCALE GENOMIC DNA]</scope>
    <source>
        <strain evidence="6 7">DG-6</strain>
    </source>
</reference>
<dbReference type="Proteomes" id="UP000054010">
    <property type="component" value="Unassembled WGS sequence"/>
</dbReference>
<evidence type="ECO:0008006" key="8">
    <source>
        <dbReference type="Google" id="ProtNLM"/>
    </source>
</evidence>
<evidence type="ECO:0000256" key="1">
    <source>
        <dbReference type="ARBA" id="ARBA00022553"/>
    </source>
</evidence>
<dbReference type="GO" id="GO:0004540">
    <property type="term" value="F:RNA nuclease activity"/>
    <property type="evidence" value="ECO:0007669"/>
    <property type="project" value="InterPro"/>
</dbReference>
<keyword evidence="2" id="KW-1277">Toxin-antitoxin system</keyword>
<dbReference type="GO" id="GO:0110001">
    <property type="term" value="C:toxin-antitoxin complex"/>
    <property type="evidence" value="ECO:0007669"/>
    <property type="project" value="InterPro"/>
</dbReference>
<dbReference type="GO" id="GO:0016787">
    <property type="term" value="F:hydrolase activity"/>
    <property type="evidence" value="ECO:0007669"/>
    <property type="project" value="UniProtKB-KW"/>
</dbReference>
<evidence type="ECO:0000256" key="5">
    <source>
        <dbReference type="ARBA" id="ARBA00022801"/>
    </source>
</evidence>
<evidence type="ECO:0000256" key="3">
    <source>
        <dbReference type="ARBA" id="ARBA00022722"/>
    </source>
</evidence>
<organism evidence="6 7">
    <name type="scientific">Oscillochloris trichoides DG-6</name>
    <dbReference type="NCBI Taxonomy" id="765420"/>
    <lineage>
        <taxon>Bacteria</taxon>
        <taxon>Bacillati</taxon>
        <taxon>Chloroflexota</taxon>
        <taxon>Chloroflexia</taxon>
        <taxon>Chloroflexales</taxon>
        <taxon>Chloroflexineae</taxon>
        <taxon>Oscillochloridaceae</taxon>
        <taxon>Oscillochloris</taxon>
    </lineage>
</organism>
<keyword evidence="7" id="KW-1185">Reference proteome</keyword>
<dbReference type="InterPro" id="IPR051813">
    <property type="entry name" value="HepT_RNase_toxin"/>
</dbReference>
<sequence>MDFVQDMNVRSFKADLKTVYAVTRALEVMGEAAKRVPEAVRMRHPAIPWRLMAGMHDRLIHQYDVVDLDILWQTVTDDLPMVQAPLAALIHTERIAAGEIGE</sequence>
<accession>E1ID02</accession>
<evidence type="ECO:0000313" key="7">
    <source>
        <dbReference type="Proteomes" id="UP000054010"/>
    </source>
</evidence>
<proteinExistence type="predicted"/>
<keyword evidence="4" id="KW-0547">Nucleotide-binding</keyword>
<dbReference type="AlphaFoldDB" id="E1ID02"/>
<evidence type="ECO:0000256" key="4">
    <source>
        <dbReference type="ARBA" id="ARBA00022741"/>
    </source>
</evidence>
<dbReference type="InterPro" id="IPR008201">
    <property type="entry name" value="HepT-like"/>
</dbReference>
<evidence type="ECO:0000313" key="6">
    <source>
        <dbReference type="EMBL" id="EFO80972.1"/>
    </source>
</evidence>
<dbReference type="PANTHER" id="PTHR34139">
    <property type="entry name" value="UPF0331 PROTEIN MJ0127"/>
    <property type="match status" value="1"/>
</dbReference>
<name>E1ID02_9CHLR</name>
<keyword evidence="5" id="KW-0378">Hydrolase</keyword>